<protein>
    <submittedName>
        <fullName evidence="1">Uncharacterized protein</fullName>
    </submittedName>
</protein>
<name>A0A166FL30_9EURY</name>
<accession>A0A166FL30</accession>
<dbReference type="EMBL" id="LWMW01000011">
    <property type="protein sequence ID" value="KZX17786.1"/>
    <property type="molecule type" value="Genomic_DNA"/>
</dbReference>
<evidence type="ECO:0000313" key="1">
    <source>
        <dbReference type="EMBL" id="KZX17786.1"/>
    </source>
</evidence>
<comment type="caution">
    <text evidence="1">The sequence shown here is derived from an EMBL/GenBank/DDBJ whole genome shotgun (WGS) entry which is preliminary data.</text>
</comment>
<dbReference type="Proteomes" id="UP000077275">
    <property type="component" value="Unassembled WGS sequence"/>
</dbReference>
<evidence type="ECO:0000313" key="2">
    <source>
        <dbReference type="Proteomes" id="UP000077275"/>
    </source>
</evidence>
<gene>
    <name evidence="1" type="ORF">MBCUT_00810</name>
</gene>
<dbReference type="AlphaFoldDB" id="A0A166FL30"/>
<reference evidence="1 2" key="1">
    <citation type="submission" date="2016-04" db="EMBL/GenBank/DDBJ databases">
        <title>Genome sequence of Methanobrevibacter cuticularis DSM 11139.</title>
        <authorList>
            <person name="Poehlein A."/>
            <person name="Seedorf H."/>
            <person name="Daniel R."/>
        </authorList>
    </citation>
    <scope>NUCLEOTIDE SEQUENCE [LARGE SCALE GENOMIC DNA]</scope>
    <source>
        <strain evidence="1 2">DSM 11139</strain>
    </source>
</reference>
<sequence length="105" mass="12129">MVENITETAEKKLKSRIRKFKKVLKDEAEKDKFFDQLGASVEIFLPTKNPEKQGDSIIFYTTAEGKIIDAEYSYNEGEENFKSIPIVDKDLDILTEVFKSNFVLE</sequence>
<dbReference type="PATRIC" id="fig|47311.3.peg.89"/>
<dbReference type="RefSeq" id="WP_245634917.1">
    <property type="nucleotide sequence ID" value="NZ_LWMW01000011.1"/>
</dbReference>
<keyword evidence="2" id="KW-1185">Reference proteome</keyword>
<organism evidence="1 2">
    <name type="scientific">Methanobrevibacter cuticularis</name>
    <dbReference type="NCBI Taxonomy" id="47311"/>
    <lineage>
        <taxon>Archaea</taxon>
        <taxon>Methanobacteriati</taxon>
        <taxon>Methanobacteriota</taxon>
        <taxon>Methanomada group</taxon>
        <taxon>Methanobacteria</taxon>
        <taxon>Methanobacteriales</taxon>
        <taxon>Methanobacteriaceae</taxon>
        <taxon>Methanobrevibacter</taxon>
    </lineage>
</organism>
<proteinExistence type="predicted"/>